<dbReference type="GO" id="GO:0005524">
    <property type="term" value="F:ATP binding"/>
    <property type="evidence" value="ECO:0007669"/>
    <property type="project" value="UniProtKB-KW"/>
</dbReference>
<dbReference type="InterPro" id="IPR041664">
    <property type="entry name" value="AAA_16"/>
</dbReference>
<evidence type="ECO:0000259" key="3">
    <source>
        <dbReference type="PROSITE" id="PS50043"/>
    </source>
</evidence>
<evidence type="ECO:0000313" key="4">
    <source>
        <dbReference type="EMBL" id="NIK61330.1"/>
    </source>
</evidence>
<dbReference type="InterPro" id="IPR000792">
    <property type="entry name" value="Tscrpt_reg_LuxR_C"/>
</dbReference>
<sequence length="902" mass="96182">MAGLRAGQSAALVVRGDAGIGKTALLDYLEQHAGPCRVVRASGVEAELELAYAGLHQLCAQLPEQLPDPRYEALGTAFGLTAGVPPDRFQVGLAMLNLLTDVADDAPLICLIDDAQWLDKSSAQTLAFVARRLLAERVALVFAVRTPHDTDELAGLPELRVSGLDFSDARALLGSVLTGLVDDRVRDRFVAETQGNPLALIELPRGLTPGLLAGGFGLPAVPEAGALTGRIEQEYRNRLEPLPAKTRLLLLTAAADPIGDAALLWRAAARLGIGADAAAPAEAAGLIEIRSRVRFRHPLIRSVVYQAASAADRRSAHGALADATEAIDDPDRKVWHRAHAAVGLDESVASDLMSAAERARTRGGVAAAAAFLERAAELTPDAHRRAERALTAAAAKFRAGEAQSAYELVGAAEIGPLTAHQRAHLGWLRAQIVFARRRSRDAAPLLLAAADRLETLDDPMARAAYLEALGAAIFGGRLSDVEKAAGAACAARPAADQGPMDLLLNAVATRFTEGYVAAVPLLRRALAALRAEFAGGEPRLEEWLWLACPVAPEPIAPELWDDEAWHDLAVRAVELGRRLGALSVLPMALSLRAGVHLHAGEFAAAAALVSESDTIAVATGRAPLSYTQLMLAAWRGDEDAAVKVIEAGVREATESGEGRALALARCVTAVLYNGLGRYHAALEAARQAVEQEDLGFYGWSLAELVEAAARSGERRTATEALRHLEEHARAAGTDWSLGVLARSAALLAEGQAAEALYHEAVERLGRTRIAVHLARAHLVYGEWLRREGRRQDARFHLRIAYNSLADMGATAYAERARQELAATGETARRRQADARNVLTPQEAQIAQLAAEGLTNREIGGQLFLSHHTVEWHLRKVFSKLAVTSRRQLNAGLIADSSPLSTV</sequence>
<name>A0A7X5VHJ9_9ACTN</name>
<dbReference type="Proteomes" id="UP000555407">
    <property type="component" value="Unassembled WGS sequence"/>
</dbReference>
<gene>
    <name evidence="4" type="ORF">BJY22_007047</name>
</gene>
<dbReference type="GO" id="GO:0004016">
    <property type="term" value="F:adenylate cyclase activity"/>
    <property type="evidence" value="ECO:0007669"/>
    <property type="project" value="TreeGrafter"/>
</dbReference>
<dbReference type="InterPro" id="IPR036388">
    <property type="entry name" value="WH-like_DNA-bd_sf"/>
</dbReference>
<dbReference type="AlphaFoldDB" id="A0A7X5VHJ9"/>
<dbReference type="SMART" id="SM00421">
    <property type="entry name" value="HTH_LUXR"/>
    <property type="match status" value="1"/>
</dbReference>
<dbReference type="CDD" id="cd06170">
    <property type="entry name" value="LuxR_C_like"/>
    <property type="match status" value="1"/>
</dbReference>
<dbReference type="PANTHER" id="PTHR16305">
    <property type="entry name" value="TESTICULAR SOLUBLE ADENYLYL CYCLASE"/>
    <property type="match status" value="1"/>
</dbReference>
<evidence type="ECO:0000256" key="2">
    <source>
        <dbReference type="ARBA" id="ARBA00022840"/>
    </source>
</evidence>
<dbReference type="PRINTS" id="PR00038">
    <property type="entry name" value="HTHLUXR"/>
</dbReference>
<dbReference type="Gene3D" id="1.10.10.10">
    <property type="entry name" value="Winged helix-like DNA-binding domain superfamily/Winged helix DNA-binding domain"/>
    <property type="match status" value="1"/>
</dbReference>
<dbReference type="InterPro" id="IPR011990">
    <property type="entry name" value="TPR-like_helical_dom_sf"/>
</dbReference>
<protein>
    <submittedName>
        <fullName evidence="4">DNA-binding CsgD family transcriptional regulator</fullName>
    </submittedName>
</protein>
<dbReference type="GO" id="GO:0006355">
    <property type="term" value="P:regulation of DNA-templated transcription"/>
    <property type="evidence" value="ECO:0007669"/>
    <property type="project" value="InterPro"/>
</dbReference>
<feature type="domain" description="HTH luxR-type" evidence="3">
    <location>
        <begin position="831"/>
        <end position="896"/>
    </location>
</feature>
<accession>A0A7X5VHJ9</accession>
<evidence type="ECO:0000313" key="5">
    <source>
        <dbReference type="Proteomes" id="UP000555407"/>
    </source>
</evidence>
<evidence type="ECO:0000256" key="1">
    <source>
        <dbReference type="ARBA" id="ARBA00022741"/>
    </source>
</evidence>
<dbReference type="Pfam" id="PF13191">
    <property type="entry name" value="AAA_16"/>
    <property type="match status" value="1"/>
</dbReference>
<dbReference type="GO" id="GO:0005737">
    <property type="term" value="C:cytoplasm"/>
    <property type="evidence" value="ECO:0007669"/>
    <property type="project" value="TreeGrafter"/>
</dbReference>
<comment type="caution">
    <text evidence="4">The sequence shown here is derived from an EMBL/GenBank/DDBJ whole genome shotgun (WGS) entry which is preliminary data.</text>
</comment>
<keyword evidence="5" id="KW-1185">Reference proteome</keyword>
<dbReference type="Pfam" id="PF00196">
    <property type="entry name" value="GerE"/>
    <property type="match status" value="1"/>
</dbReference>
<dbReference type="SUPFAM" id="SSF46894">
    <property type="entry name" value="C-terminal effector domain of the bipartite response regulators"/>
    <property type="match status" value="1"/>
</dbReference>
<dbReference type="PROSITE" id="PS50043">
    <property type="entry name" value="HTH_LUXR_2"/>
    <property type="match status" value="1"/>
</dbReference>
<keyword evidence="2" id="KW-0067">ATP-binding</keyword>
<dbReference type="GO" id="GO:0003677">
    <property type="term" value="F:DNA binding"/>
    <property type="evidence" value="ECO:0007669"/>
    <property type="project" value="UniProtKB-KW"/>
</dbReference>
<proteinExistence type="predicted"/>
<dbReference type="PANTHER" id="PTHR16305:SF35">
    <property type="entry name" value="TRANSCRIPTIONAL ACTIVATOR DOMAIN"/>
    <property type="match status" value="1"/>
</dbReference>
<organism evidence="4 5">
    <name type="scientific">Kribbella shirazensis</name>
    <dbReference type="NCBI Taxonomy" id="1105143"/>
    <lineage>
        <taxon>Bacteria</taxon>
        <taxon>Bacillati</taxon>
        <taxon>Actinomycetota</taxon>
        <taxon>Actinomycetes</taxon>
        <taxon>Propionibacteriales</taxon>
        <taxon>Kribbellaceae</taxon>
        <taxon>Kribbella</taxon>
    </lineage>
</organism>
<reference evidence="4 5" key="1">
    <citation type="submission" date="2020-03" db="EMBL/GenBank/DDBJ databases">
        <title>Sequencing the genomes of 1000 actinobacteria strains.</title>
        <authorList>
            <person name="Klenk H.-P."/>
        </authorList>
    </citation>
    <scope>NUCLEOTIDE SEQUENCE [LARGE SCALE GENOMIC DNA]</scope>
    <source>
        <strain evidence="4 5">DSM 45490</strain>
    </source>
</reference>
<keyword evidence="1" id="KW-0547">Nucleotide-binding</keyword>
<keyword evidence="4" id="KW-0238">DNA-binding</keyword>
<dbReference type="EMBL" id="JAASRO010000001">
    <property type="protein sequence ID" value="NIK61330.1"/>
    <property type="molecule type" value="Genomic_DNA"/>
</dbReference>
<dbReference type="InterPro" id="IPR016032">
    <property type="entry name" value="Sig_transdc_resp-reg_C-effctor"/>
</dbReference>
<dbReference type="SUPFAM" id="SSF48452">
    <property type="entry name" value="TPR-like"/>
    <property type="match status" value="1"/>
</dbReference>